<dbReference type="eggNOG" id="COG1846">
    <property type="taxonomic scope" value="Bacteria"/>
</dbReference>
<dbReference type="PANTHER" id="PTHR33164">
    <property type="entry name" value="TRANSCRIPTIONAL REGULATOR, MARR FAMILY"/>
    <property type="match status" value="1"/>
</dbReference>
<accession>A0A074TJ46</accession>
<proteinExistence type="predicted"/>
<dbReference type="STRING" id="1185766.SAMN05216224_10573"/>
<dbReference type="InterPro" id="IPR012712">
    <property type="entry name" value="HpaR/FarR"/>
</dbReference>
<dbReference type="PROSITE" id="PS50995">
    <property type="entry name" value="HTH_MARR_2"/>
    <property type="match status" value="1"/>
</dbReference>
<dbReference type="InterPro" id="IPR036390">
    <property type="entry name" value="WH_DNA-bd_sf"/>
</dbReference>
<reference evidence="2 3" key="1">
    <citation type="submission" date="2014-03" db="EMBL/GenBank/DDBJ databases">
        <title>The draft genome sequence of Thioclava dalianensis DLFJ1-1.</title>
        <authorList>
            <person name="Lai Q."/>
            <person name="Shao Z."/>
        </authorList>
    </citation>
    <scope>NUCLEOTIDE SEQUENCE [LARGE SCALE GENOMIC DNA]</scope>
    <source>
        <strain evidence="2 3">DLFJ1-1</strain>
    </source>
</reference>
<dbReference type="AlphaFoldDB" id="A0A074TJ46"/>
<gene>
    <name evidence="2" type="ORF">DL1_01565</name>
</gene>
<dbReference type="GO" id="GO:0006950">
    <property type="term" value="P:response to stress"/>
    <property type="evidence" value="ECO:0007669"/>
    <property type="project" value="TreeGrafter"/>
</dbReference>
<dbReference type="Proteomes" id="UP000027725">
    <property type="component" value="Unassembled WGS sequence"/>
</dbReference>
<protein>
    <submittedName>
        <fullName evidence="2">MarR family transcriptional regulator</fullName>
    </submittedName>
</protein>
<evidence type="ECO:0000313" key="2">
    <source>
        <dbReference type="EMBL" id="KEP71721.1"/>
    </source>
</evidence>
<evidence type="ECO:0000313" key="3">
    <source>
        <dbReference type="Proteomes" id="UP000027725"/>
    </source>
</evidence>
<dbReference type="Gene3D" id="1.10.10.10">
    <property type="entry name" value="Winged helix-like DNA-binding domain superfamily/Winged helix DNA-binding domain"/>
    <property type="match status" value="1"/>
</dbReference>
<dbReference type="InterPro" id="IPR039422">
    <property type="entry name" value="MarR/SlyA-like"/>
</dbReference>
<dbReference type="GO" id="GO:0045892">
    <property type="term" value="P:negative regulation of DNA-templated transcription"/>
    <property type="evidence" value="ECO:0007669"/>
    <property type="project" value="InterPro"/>
</dbReference>
<dbReference type="SMART" id="SM00347">
    <property type="entry name" value="HTH_MARR"/>
    <property type="match status" value="1"/>
</dbReference>
<dbReference type="GO" id="GO:0003700">
    <property type="term" value="F:DNA-binding transcription factor activity"/>
    <property type="evidence" value="ECO:0007669"/>
    <property type="project" value="InterPro"/>
</dbReference>
<dbReference type="InterPro" id="IPR036388">
    <property type="entry name" value="WH-like_DNA-bd_sf"/>
</dbReference>
<dbReference type="GO" id="GO:0003677">
    <property type="term" value="F:DNA binding"/>
    <property type="evidence" value="ECO:0007669"/>
    <property type="project" value="InterPro"/>
</dbReference>
<dbReference type="NCBIfam" id="TIGR02337">
    <property type="entry name" value="HpaR"/>
    <property type="match status" value="1"/>
</dbReference>
<organism evidence="2 3">
    <name type="scientific">Thioclava dalianensis</name>
    <dbReference type="NCBI Taxonomy" id="1185766"/>
    <lineage>
        <taxon>Bacteria</taxon>
        <taxon>Pseudomonadati</taxon>
        <taxon>Pseudomonadota</taxon>
        <taxon>Alphaproteobacteria</taxon>
        <taxon>Rhodobacterales</taxon>
        <taxon>Paracoccaceae</taxon>
        <taxon>Thioclava</taxon>
    </lineage>
</organism>
<keyword evidence="3" id="KW-1185">Reference proteome</keyword>
<dbReference type="Pfam" id="PF01047">
    <property type="entry name" value="MarR"/>
    <property type="match status" value="1"/>
</dbReference>
<comment type="caution">
    <text evidence="2">The sequence shown here is derived from an EMBL/GenBank/DDBJ whole genome shotgun (WGS) entry which is preliminary data.</text>
</comment>
<dbReference type="PANTHER" id="PTHR33164:SF13">
    <property type="entry name" value="4-HYDROXYPHENYLACETATE CATABOLISM PROTEIN"/>
    <property type="match status" value="1"/>
</dbReference>
<sequence>MAETSPPPPLRDGLELHAPHRSLPIALLRARERVMERFRPLLNAHDVTEQQWRVMRVLRESGPLDAKTLAERACVLAPSLTRMLRSLETRGLISTQRDAEDRRRTRVVLNPRGEAILHAAAPQSAKIYAQLEAELGAERIERLLDELDAFMQVLEPRDPPSGA</sequence>
<dbReference type="EMBL" id="JHEH01000001">
    <property type="protein sequence ID" value="KEP71721.1"/>
    <property type="molecule type" value="Genomic_DNA"/>
</dbReference>
<dbReference type="SUPFAM" id="SSF46785">
    <property type="entry name" value="Winged helix' DNA-binding domain"/>
    <property type="match status" value="1"/>
</dbReference>
<evidence type="ECO:0000259" key="1">
    <source>
        <dbReference type="PROSITE" id="PS50995"/>
    </source>
</evidence>
<dbReference type="InterPro" id="IPR000835">
    <property type="entry name" value="HTH_MarR-typ"/>
</dbReference>
<name>A0A074TJ46_9RHOB</name>
<dbReference type="RefSeq" id="WP_038061362.1">
    <property type="nucleotide sequence ID" value="NZ_FOVB01000005.1"/>
</dbReference>
<feature type="domain" description="HTH marR-type" evidence="1">
    <location>
        <begin position="20"/>
        <end position="152"/>
    </location>
</feature>
<dbReference type="OrthoDB" id="8588347at2"/>